<dbReference type="Pfam" id="PF12833">
    <property type="entry name" value="HTH_18"/>
    <property type="match status" value="1"/>
</dbReference>
<evidence type="ECO:0000259" key="4">
    <source>
        <dbReference type="PROSITE" id="PS01124"/>
    </source>
</evidence>
<dbReference type="EMBL" id="PVEP01000001">
    <property type="protein sequence ID" value="PQV59230.1"/>
    <property type="molecule type" value="Genomic_DNA"/>
</dbReference>
<keyword evidence="2" id="KW-0238">DNA-binding</keyword>
<dbReference type="GO" id="GO:0043565">
    <property type="term" value="F:sequence-specific DNA binding"/>
    <property type="evidence" value="ECO:0007669"/>
    <property type="project" value="InterPro"/>
</dbReference>
<dbReference type="AlphaFoldDB" id="A0A2S8SEL1"/>
<evidence type="ECO:0000256" key="1">
    <source>
        <dbReference type="ARBA" id="ARBA00023015"/>
    </source>
</evidence>
<evidence type="ECO:0000313" key="5">
    <source>
        <dbReference type="EMBL" id="PQV59230.1"/>
    </source>
</evidence>
<dbReference type="SUPFAM" id="SSF52317">
    <property type="entry name" value="Class I glutamine amidotransferase-like"/>
    <property type="match status" value="1"/>
</dbReference>
<organism evidence="5 6">
    <name type="scientific">Albidovulum denitrificans</name>
    <dbReference type="NCBI Taxonomy" id="404881"/>
    <lineage>
        <taxon>Bacteria</taxon>
        <taxon>Pseudomonadati</taxon>
        <taxon>Pseudomonadota</taxon>
        <taxon>Alphaproteobacteria</taxon>
        <taxon>Rhodobacterales</taxon>
        <taxon>Paracoccaceae</taxon>
        <taxon>Albidovulum</taxon>
    </lineage>
</organism>
<dbReference type="OrthoDB" id="9793400at2"/>
<comment type="caution">
    <text evidence="5">The sequence shown here is derived from an EMBL/GenBank/DDBJ whole genome shotgun (WGS) entry which is preliminary data.</text>
</comment>
<sequence>MKPESPLFAADPRPLRVAVLVMGDTNLFSLAAAVDPMRAANRRAGRELFDWRYVSTSGGPVPLTAGFTIPTERMPEKPGDDLLMVVAGFRIMEQATPALLARLRRLAPQLRGMAGIDGGPWFLALAGLLEGRAATVHWEDLETFAARFPAIETRADRYVISGRYITTGGAAPCLDMMLDLIRARWGAELALRVAGAFVYEPFQTAAQPQQALPAARIARADPALGQAIARMEQGVEDPPAIAEIAAGIGLSQRRLEMLFADRLGVSPGRFFLDLRLDEARRLLTDTRMSVQEIALRTGFSGQATFARAFRARFGMTASALRRTTRPVARQ</sequence>
<keyword evidence="3" id="KW-0804">Transcription</keyword>
<dbReference type="PROSITE" id="PS01124">
    <property type="entry name" value="HTH_ARAC_FAMILY_2"/>
    <property type="match status" value="1"/>
</dbReference>
<dbReference type="InterPro" id="IPR002818">
    <property type="entry name" value="DJ-1/PfpI"/>
</dbReference>
<dbReference type="SMART" id="SM00342">
    <property type="entry name" value="HTH_ARAC"/>
    <property type="match status" value="1"/>
</dbReference>
<dbReference type="PANTHER" id="PTHR43130:SF3">
    <property type="entry name" value="HTH-TYPE TRANSCRIPTIONAL REGULATOR RV1931C"/>
    <property type="match status" value="1"/>
</dbReference>
<dbReference type="PROSITE" id="PS00041">
    <property type="entry name" value="HTH_ARAC_FAMILY_1"/>
    <property type="match status" value="1"/>
</dbReference>
<keyword evidence="1" id="KW-0805">Transcription regulation</keyword>
<gene>
    <name evidence="5" type="ORF">LX70_01054</name>
</gene>
<dbReference type="PANTHER" id="PTHR43130">
    <property type="entry name" value="ARAC-FAMILY TRANSCRIPTIONAL REGULATOR"/>
    <property type="match status" value="1"/>
</dbReference>
<dbReference type="Proteomes" id="UP000238338">
    <property type="component" value="Unassembled WGS sequence"/>
</dbReference>
<dbReference type="InterPro" id="IPR052158">
    <property type="entry name" value="INH-QAR"/>
</dbReference>
<dbReference type="InterPro" id="IPR029062">
    <property type="entry name" value="Class_I_gatase-like"/>
</dbReference>
<dbReference type="SUPFAM" id="SSF46689">
    <property type="entry name" value="Homeodomain-like"/>
    <property type="match status" value="1"/>
</dbReference>
<feature type="domain" description="HTH araC/xylS-type" evidence="4">
    <location>
        <begin position="225"/>
        <end position="323"/>
    </location>
</feature>
<dbReference type="GO" id="GO:0003700">
    <property type="term" value="F:DNA-binding transcription factor activity"/>
    <property type="evidence" value="ECO:0007669"/>
    <property type="project" value="InterPro"/>
</dbReference>
<dbReference type="InterPro" id="IPR009057">
    <property type="entry name" value="Homeodomain-like_sf"/>
</dbReference>
<name>A0A2S8SEL1_9RHOB</name>
<dbReference type="RefSeq" id="WP_105513417.1">
    <property type="nucleotide sequence ID" value="NZ_PVEP01000001.1"/>
</dbReference>
<dbReference type="InterPro" id="IPR018060">
    <property type="entry name" value="HTH_AraC"/>
</dbReference>
<proteinExistence type="predicted"/>
<evidence type="ECO:0000256" key="3">
    <source>
        <dbReference type="ARBA" id="ARBA00023163"/>
    </source>
</evidence>
<protein>
    <submittedName>
        <fullName evidence="5">AraC family transcriptional regulator with amidase-like domain</fullName>
    </submittedName>
</protein>
<dbReference type="Pfam" id="PF01965">
    <property type="entry name" value="DJ-1_PfpI"/>
    <property type="match status" value="1"/>
</dbReference>
<accession>A0A2S8SEL1</accession>
<evidence type="ECO:0000313" key="6">
    <source>
        <dbReference type="Proteomes" id="UP000238338"/>
    </source>
</evidence>
<keyword evidence="6" id="KW-1185">Reference proteome</keyword>
<dbReference type="Gene3D" id="3.40.50.880">
    <property type="match status" value="1"/>
</dbReference>
<reference evidence="5 6" key="1">
    <citation type="submission" date="2018-02" db="EMBL/GenBank/DDBJ databases">
        <title>Genomic Encyclopedia of Archaeal and Bacterial Type Strains, Phase II (KMG-II): from individual species to whole genera.</title>
        <authorList>
            <person name="Goeker M."/>
        </authorList>
    </citation>
    <scope>NUCLEOTIDE SEQUENCE [LARGE SCALE GENOMIC DNA]</scope>
    <source>
        <strain evidence="5 6">DSM 18921</strain>
    </source>
</reference>
<dbReference type="Gene3D" id="1.10.10.60">
    <property type="entry name" value="Homeodomain-like"/>
    <property type="match status" value="2"/>
</dbReference>
<dbReference type="InterPro" id="IPR018062">
    <property type="entry name" value="HTH_AraC-typ_CS"/>
</dbReference>
<evidence type="ECO:0000256" key="2">
    <source>
        <dbReference type="ARBA" id="ARBA00023125"/>
    </source>
</evidence>
<dbReference type="CDD" id="cd03136">
    <property type="entry name" value="GATase1_AraC_ArgR_like"/>
    <property type="match status" value="1"/>
</dbReference>